<dbReference type="InterPro" id="IPR024709">
    <property type="entry name" value="FucosylTrfase_pln"/>
</dbReference>
<evidence type="ECO:0000256" key="4">
    <source>
        <dbReference type="ARBA" id="ARBA00023253"/>
    </source>
</evidence>
<protein>
    <recommendedName>
        <fullName evidence="6">O-fucosyltransferase family protein</fullName>
    </recommendedName>
</protein>
<evidence type="ECO:0000256" key="3">
    <source>
        <dbReference type="ARBA" id="ARBA00022679"/>
    </source>
</evidence>
<evidence type="ECO:0000313" key="8">
    <source>
        <dbReference type="EMBL" id="KAJ0985133.1"/>
    </source>
</evidence>
<dbReference type="GO" id="GO:0006004">
    <property type="term" value="P:fucose metabolic process"/>
    <property type="evidence" value="ECO:0007669"/>
    <property type="project" value="UniProtKB-KW"/>
</dbReference>
<proteinExistence type="inferred from homology"/>
<name>A0A9D5D6P6_9LILI</name>
<dbReference type="InterPro" id="IPR019378">
    <property type="entry name" value="GDP-Fuc_O-FucTrfase"/>
</dbReference>
<reference evidence="8" key="1">
    <citation type="submission" date="2021-03" db="EMBL/GenBank/DDBJ databases">
        <authorList>
            <person name="Li Z."/>
            <person name="Yang C."/>
        </authorList>
    </citation>
    <scope>NUCLEOTIDE SEQUENCE</scope>
    <source>
        <strain evidence="8">Dzin_1.0</strain>
        <tissue evidence="8">Leaf</tissue>
    </source>
</reference>
<keyword evidence="9" id="KW-1185">Reference proteome</keyword>
<dbReference type="Pfam" id="PF10250">
    <property type="entry name" value="O-FucT"/>
    <property type="match status" value="1"/>
</dbReference>
<keyword evidence="3" id="KW-0808">Transferase</keyword>
<evidence type="ECO:0000256" key="1">
    <source>
        <dbReference type="ARBA" id="ARBA00007737"/>
    </source>
</evidence>
<keyword evidence="7" id="KW-1133">Transmembrane helix</keyword>
<feature type="transmembrane region" description="Helical" evidence="7">
    <location>
        <begin position="12"/>
        <end position="30"/>
    </location>
</feature>
<keyword evidence="7" id="KW-0472">Membrane</keyword>
<dbReference type="PANTHER" id="PTHR31288:SF5">
    <property type="entry name" value="PROTEIN MANNAN SYNTHESIS-RELATED 1"/>
    <property type="match status" value="1"/>
</dbReference>
<dbReference type="OrthoDB" id="1899018at2759"/>
<evidence type="ECO:0000256" key="6">
    <source>
        <dbReference type="ARBA" id="ARBA00030350"/>
    </source>
</evidence>
<evidence type="ECO:0000313" key="9">
    <source>
        <dbReference type="Proteomes" id="UP001085076"/>
    </source>
</evidence>
<comment type="similarity">
    <text evidence="1">Belongs to the glycosyltransferase GT106 family.</text>
</comment>
<accession>A0A9D5D6P6</accession>
<dbReference type="EMBL" id="JAGGNH010000001">
    <property type="protein sequence ID" value="KAJ0985133.1"/>
    <property type="molecule type" value="Genomic_DNA"/>
</dbReference>
<dbReference type="AlphaFoldDB" id="A0A9D5D6P6"/>
<dbReference type="Proteomes" id="UP001085076">
    <property type="component" value="Miscellaneous, Linkage group lg01"/>
</dbReference>
<gene>
    <name evidence="8" type="ORF">J5N97_003489</name>
</gene>
<organism evidence="8 9">
    <name type="scientific">Dioscorea zingiberensis</name>
    <dbReference type="NCBI Taxonomy" id="325984"/>
    <lineage>
        <taxon>Eukaryota</taxon>
        <taxon>Viridiplantae</taxon>
        <taxon>Streptophyta</taxon>
        <taxon>Embryophyta</taxon>
        <taxon>Tracheophyta</taxon>
        <taxon>Spermatophyta</taxon>
        <taxon>Magnoliopsida</taxon>
        <taxon>Liliopsida</taxon>
        <taxon>Dioscoreales</taxon>
        <taxon>Dioscoreaceae</taxon>
        <taxon>Dioscorea</taxon>
    </lineage>
</organism>
<keyword evidence="7" id="KW-0812">Transmembrane</keyword>
<evidence type="ECO:0000256" key="5">
    <source>
        <dbReference type="ARBA" id="ARBA00023277"/>
    </source>
</evidence>
<dbReference type="GO" id="GO:0016757">
    <property type="term" value="F:glycosyltransferase activity"/>
    <property type="evidence" value="ECO:0007669"/>
    <property type="project" value="UniProtKB-KW"/>
</dbReference>
<evidence type="ECO:0000256" key="2">
    <source>
        <dbReference type="ARBA" id="ARBA00022676"/>
    </source>
</evidence>
<comment type="caution">
    <text evidence="8">The sequence shown here is derived from an EMBL/GenBank/DDBJ whole genome shotgun (WGS) entry which is preliminary data.</text>
</comment>
<keyword evidence="4" id="KW-0294">Fucose metabolism</keyword>
<sequence length="424" mass="47295">MFHLVMAVDPRQVLAGFLTISMFALLGNMIKQDHFDSVEENISQASDVQISVIKIEQEADMLPMIKGPWEENRHEVKPCWTRPSPNVAEESTGFITFSLKSGPEYHMSQIADAVVIARYLRATLVLPDIRGGEPGQKRDFQDMYNVEKFISSMNGIVKITREIPAEVASGKPAVVRVPNRVSEEFIVKDIDPIFRTKGYLRLAISFPSVNLKLNSKQNNDLDSTTCLAMFDSLELKTEIQEVAEQMISRLKTLSHKSDSKFIAVDLRIDVLEKKGCKEVGGPGRKSCYNGQEIGDFLKKIGFDGDATLYLTQTWWHESLNPLKEMFPKTYTKDDIIPSDKKGQFLRSGNAGLEKALDLYICSQSDVFVPAISGMFYGSITGKRIASGRSQILVPAQISGSSAPASDFISSYVTMKNHLAYSCYC</sequence>
<dbReference type="PIRSF" id="PIRSF009360">
    <property type="entry name" value="UCP009360"/>
    <property type="match status" value="1"/>
</dbReference>
<evidence type="ECO:0000256" key="7">
    <source>
        <dbReference type="SAM" id="Phobius"/>
    </source>
</evidence>
<reference evidence="8" key="2">
    <citation type="journal article" date="2022" name="Hortic Res">
        <title>The genome of Dioscorea zingiberensis sheds light on the biosynthesis, origin and evolution of the medicinally important diosgenin saponins.</title>
        <authorList>
            <person name="Li Y."/>
            <person name="Tan C."/>
            <person name="Li Z."/>
            <person name="Guo J."/>
            <person name="Li S."/>
            <person name="Chen X."/>
            <person name="Wang C."/>
            <person name="Dai X."/>
            <person name="Yang H."/>
            <person name="Song W."/>
            <person name="Hou L."/>
            <person name="Xu J."/>
            <person name="Tong Z."/>
            <person name="Xu A."/>
            <person name="Yuan X."/>
            <person name="Wang W."/>
            <person name="Yang Q."/>
            <person name="Chen L."/>
            <person name="Sun Z."/>
            <person name="Wang K."/>
            <person name="Pan B."/>
            <person name="Chen J."/>
            <person name="Bao Y."/>
            <person name="Liu F."/>
            <person name="Qi X."/>
            <person name="Gang D.R."/>
            <person name="Wen J."/>
            <person name="Li J."/>
        </authorList>
    </citation>
    <scope>NUCLEOTIDE SEQUENCE</scope>
    <source>
        <strain evidence="8">Dzin_1.0</strain>
    </source>
</reference>
<keyword evidence="2" id="KW-0328">Glycosyltransferase</keyword>
<dbReference type="PANTHER" id="PTHR31288">
    <property type="entry name" value="O-FUCOSYLTRANSFERASE FAMILY PROTEIN"/>
    <property type="match status" value="1"/>
</dbReference>
<keyword evidence="5" id="KW-0119">Carbohydrate metabolism</keyword>